<feature type="compositionally biased region" description="Acidic residues" evidence="1">
    <location>
        <begin position="23"/>
        <end position="39"/>
    </location>
</feature>
<reference evidence="3" key="1">
    <citation type="submission" date="2020-03" db="EMBL/GenBank/DDBJ databases">
        <title>Castanea mollissima Vanexum genome sequencing.</title>
        <authorList>
            <person name="Staton M."/>
        </authorList>
    </citation>
    <scope>NUCLEOTIDE SEQUENCE</scope>
    <source>
        <tissue evidence="3">Leaf</tissue>
    </source>
</reference>
<feature type="region of interest" description="Disordered" evidence="1">
    <location>
        <begin position="1"/>
        <end position="46"/>
    </location>
</feature>
<dbReference type="EMBL" id="JRKL02000561">
    <property type="protein sequence ID" value="KAF3970190.1"/>
    <property type="molecule type" value="Genomic_DNA"/>
</dbReference>
<evidence type="ECO:0000256" key="1">
    <source>
        <dbReference type="SAM" id="MobiDB-lite"/>
    </source>
</evidence>
<dbReference type="AlphaFoldDB" id="A0A8J4RPB4"/>
<evidence type="ECO:0000313" key="4">
    <source>
        <dbReference type="Proteomes" id="UP000737018"/>
    </source>
</evidence>
<feature type="region of interest" description="Disordered" evidence="1">
    <location>
        <begin position="144"/>
        <end position="199"/>
    </location>
</feature>
<name>A0A8J4RPB4_9ROSI</name>
<feature type="domain" description="PB1-like" evidence="2">
    <location>
        <begin position="39"/>
        <end position="102"/>
    </location>
</feature>
<dbReference type="Proteomes" id="UP000737018">
    <property type="component" value="Unassembled WGS sequence"/>
</dbReference>
<organism evidence="3 4">
    <name type="scientific">Castanea mollissima</name>
    <name type="common">Chinese chestnut</name>
    <dbReference type="NCBI Taxonomy" id="60419"/>
    <lineage>
        <taxon>Eukaryota</taxon>
        <taxon>Viridiplantae</taxon>
        <taxon>Streptophyta</taxon>
        <taxon>Embryophyta</taxon>
        <taxon>Tracheophyta</taxon>
        <taxon>Spermatophyta</taxon>
        <taxon>Magnoliopsida</taxon>
        <taxon>eudicotyledons</taxon>
        <taxon>Gunneridae</taxon>
        <taxon>Pentapetalae</taxon>
        <taxon>rosids</taxon>
        <taxon>fabids</taxon>
        <taxon>Fagales</taxon>
        <taxon>Fagaceae</taxon>
        <taxon>Castanea</taxon>
    </lineage>
</organism>
<keyword evidence="4" id="KW-1185">Reference proteome</keyword>
<evidence type="ECO:0000313" key="3">
    <source>
        <dbReference type="EMBL" id="KAF3970190.1"/>
    </source>
</evidence>
<protein>
    <recommendedName>
        <fullName evidence="2">PB1-like domain-containing protein</fullName>
    </recommendedName>
</protein>
<sequence length="321" mass="35767">MAWSWSEIERGREGLHRKRDRDTEFEEEEEADGDGDGDGGEVGVVDKCDPERWSKVEIEAICRDFGYTHVSRLWYKRLRDNGVFELIKNDNDVVLMTELADYDDPLFVSDSENFSSSEPDHPFDGYYNGKGYYCSGSNFEDDDDWDNGDDHWDVGSADGRAGGSASGASGADGRVEEPQQDGAVTIDSNDNSGDNDVEGARSMNQRYVGEDSASSDSDAVMHMHDQMGDGEMNSDYTTKELLSLSESSSDGEFHGDGDDGSDSKGGATVNERVVKNVRRRKKFLVFKPVSNPEHMVFEKYMLFTSSKQFKDAITKYAVKGR</sequence>
<gene>
    <name evidence="3" type="ORF">CMV_006092</name>
</gene>
<proteinExistence type="predicted"/>
<evidence type="ECO:0000259" key="2">
    <source>
        <dbReference type="Pfam" id="PF26130"/>
    </source>
</evidence>
<feature type="region of interest" description="Disordered" evidence="1">
    <location>
        <begin position="243"/>
        <end position="269"/>
    </location>
</feature>
<accession>A0A8J4RPB4</accession>
<comment type="caution">
    <text evidence="3">The sequence shown here is derived from an EMBL/GenBank/DDBJ whole genome shotgun (WGS) entry which is preliminary data.</text>
</comment>
<dbReference type="InterPro" id="IPR058594">
    <property type="entry name" value="PB1-like_dom_pln"/>
</dbReference>
<dbReference type="OrthoDB" id="10540192at2759"/>
<dbReference type="Pfam" id="PF26130">
    <property type="entry name" value="PB1-like"/>
    <property type="match status" value="1"/>
</dbReference>